<evidence type="ECO:0000256" key="1">
    <source>
        <dbReference type="SAM" id="SignalP"/>
    </source>
</evidence>
<protein>
    <submittedName>
        <fullName evidence="2">Putative secreted protein</fullName>
    </submittedName>
</protein>
<feature type="chain" id="PRO_5014856894" evidence="1">
    <location>
        <begin position="25"/>
        <end position="87"/>
    </location>
</feature>
<dbReference type="AlphaFoldDB" id="A0A2M4DAX4"/>
<proteinExistence type="predicted"/>
<accession>A0A2M4DAX4</accession>
<keyword evidence="1" id="KW-0732">Signal</keyword>
<organism evidence="2">
    <name type="scientific">Anopheles darlingi</name>
    <name type="common">Mosquito</name>
    <dbReference type="NCBI Taxonomy" id="43151"/>
    <lineage>
        <taxon>Eukaryota</taxon>
        <taxon>Metazoa</taxon>
        <taxon>Ecdysozoa</taxon>
        <taxon>Arthropoda</taxon>
        <taxon>Hexapoda</taxon>
        <taxon>Insecta</taxon>
        <taxon>Pterygota</taxon>
        <taxon>Neoptera</taxon>
        <taxon>Endopterygota</taxon>
        <taxon>Diptera</taxon>
        <taxon>Nematocera</taxon>
        <taxon>Culicoidea</taxon>
        <taxon>Culicidae</taxon>
        <taxon>Anophelinae</taxon>
        <taxon>Anopheles</taxon>
    </lineage>
</organism>
<sequence length="87" mass="9126">MLRRPVLVVPAVPAVVMVVQEVAAEEEVVAVAVVAEILPVGVAARRTTTRKVPQHRANAARELESCAPAAQCGEEAAVPARDHAVRA</sequence>
<name>A0A2M4DAX4_ANODA</name>
<dbReference type="EMBL" id="GGFL01010556">
    <property type="protein sequence ID" value="MBW74734.1"/>
    <property type="molecule type" value="Transcribed_RNA"/>
</dbReference>
<reference evidence="2" key="1">
    <citation type="submission" date="2018-01" db="EMBL/GenBank/DDBJ databases">
        <title>An insight into the sialome of Amazonian anophelines.</title>
        <authorList>
            <person name="Ribeiro J.M."/>
            <person name="Scarpassa V."/>
            <person name="Calvo E."/>
        </authorList>
    </citation>
    <scope>NUCLEOTIDE SEQUENCE</scope>
</reference>
<feature type="signal peptide" evidence="1">
    <location>
        <begin position="1"/>
        <end position="24"/>
    </location>
</feature>
<evidence type="ECO:0000313" key="2">
    <source>
        <dbReference type="EMBL" id="MBW74734.1"/>
    </source>
</evidence>